<name>D2W549_NAEGR</name>
<evidence type="ECO:0000313" key="3">
    <source>
        <dbReference type="Proteomes" id="UP000006671"/>
    </source>
</evidence>
<dbReference type="Pfam" id="PF13475">
    <property type="entry name" value="DUF4116"/>
    <property type="match status" value="1"/>
</dbReference>
<feature type="domain" description="DUF4116" evidence="1">
    <location>
        <begin position="182"/>
        <end position="230"/>
    </location>
</feature>
<dbReference type="VEuPathDB" id="AmoebaDB:NAEGRDRAFT_76537"/>
<protein>
    <submittedName>
        <fullName evidence="2">Predicted protein</fullName>
    </submittedName>
</protein>
<dbReference type="Proteomes" id="UP000006671">
    <property type="component" value="Unassembled WGS sequence"/>
</dbReference>
<dbReference type="EMBL" id="GG739020">
    <property type="protein sequence ID" value="EFC35803.1"/>
    <property type="molecule type" value="Genomic_DNA"/>
</dbReference>
<evidence type="ECO:0000313" key="2">
    <source>
        <dbReference type="EMBL" id="EFC35803.1"/>
    </source>
</evidence>
<feature type="non-terminal residue" evidence="2">
    <location>
        <position position="405"/>
    </location>
</feature>
<dbReference type="InParanoid" id="D2W549"/>
<dbReference type="AlphaFoldDB" id="D2W549"/>
<organism evidence="3">
    <name type="scientific">Naegleria gruberi</name>
    <name type="common">Amoeba</name>
    <dbReference type="NCBI Taxonomy" id="5762"/>
    <lineage>
        <taxon>Eukaryota</taxon>
        <taxon>Discoba</taxon>
        <taxon>Heterolobosea</taxon>
        <taxon>Tetramitia</taxon>
        <taxon>Eutetramitia</taxon>
        <taxon>Vahlkampfiidae</taxon>
        <taxon>Naegleria</taxon>
    </lineage>
</organism>
<keyword evidence="3" id="KW-1185">Reference proteome</keyword>
<reference evidence="2 3" key="1">
    <citation type="journal article" date="2010" name="Cell">
        <title>The genome of Naegleria gruberi illuminates early eukaryotic versatility.</title>
        <authorList>
            <person name="Fritz-Laylin L.K."/>
            <person name="Prochnik S.E."/>
            <person name="Ginger M.L."/>
            <person name="Dacks J.B."/>
            <person name="Carpenter M.L."/>
            <person name="Field M.C."/>
            <person name="Kuo A."/>
            <person name="Paredez A."/>
            <person name="Chapman J."/>
            <person name="Pham J."/>
            <person name="Shu S."/>
            <person name="Neupane R."/>
            <person name="Cipriano M."/>
            <person name="Mancuso J."/>
            <person name="Tu H."/>
            <person name="Salamov A."/>
            <person name="Lindquist E."/>
            <person name="Shapiro H."/>
            <person name="Lucas S."/>
            <person name="Grigoriev I.V."/>
            <person name="Cande W.Z."/>
            <person name="Fulton C."/>
            <person name="Rokhsar D.S."/>
            <person name="Dawson S.C."/>
        </authorList>
    </citation>
    <scope>NUCLEOTIDE SEQUENCE [LARGE SCALE GENOMIC DNA]</scope>
    <source>
        <strain evidence="2 3">NEG-M</strain>
    </source>
</reference>
<dbReference type="RefSeq" id="XP_002668547.1">
    <property type="nucleotide sequence ID" value="XM_002668501.1"/>
</dbReference>
<sequence>MNPSQEARTSTEEEQDPVVVHLDLSTFSGPLKSTFVNQTKLFLEWYKEDQLFSLTNSLIIPLEYCTRPTKSVVWAVKSPISTEGIFIFGKGETLSDAVCNRANWWQGDSKLMLNPSDHNDSSLSIPDLPKNRQTKKIKTNHGEIDTLEEISHELRNDPEYIKARVKENGLFLYYAHPDILQNRDIVLEAIRNNGAAFKFLPFNLRQDEDFVKKAVELNGDSFYYLNREFRNRQDLFETSIFTSGMAIQRAGENIRKSHFSIFKSVSNDWRAIYWVEKSYPFYSNLIESILTSKVNESELLNSNLISSKEQLLKLLDISHKAFLMGTTEITLDEQVIVKAMNKNILVANYLSLDHLTTVLNDHALIKQMIQHQGVEWNEDMAELILKNSSSVDIARELIRKYPCCA</sequence>
<accession>D2W549</accession>
<gene>
    <name evidence="2" type="ORF">NAEGRDRAFT_76537</name>
</gene>
<dbReference type="GeneID" id="8847989"/>
<dbReference type="OrthoDB" id="5919166at2759"/>
<proteinExistence type="predicted"/>
<evidence type="ECO:0000259" key="1">
    <source>
        <dbReference type="Pfam" id="PF13475"/>
    </source>
</evidence>
<dbReference type="InterPro" id="IPR025197">
    <property type="entry name" value="DUF4116"/>
</dbReference>
<dbReference type="KEGG" id="ngr:NAEGRDRAFT_76537"/>